<dbReference type="RefSeq" id="WP_277734182.1">
    <property type="nucleotide sequence ID" value="NZ_CP120733.1"/>
</dbReference>
<reference evidence="8 9" key="1">
    <citation type="submission" date="2023-03" db="EMBL/GenBank/DDBJ databases">
        <title>Complete genome sequence of Tepidibacter sp. SWIR-1, isolated from a deep-sea hydrothermal vent.</title>
        <authorList>
            <person name="Li X."/>
        </authorList>
    </citation>
    <scope>NUCLEOTIDE SEQUENCE [LARGE SCALE GENOMIC DNA]</scope>
    <source>
        <strain evidence="8 9">SWIR-1</strain>
    </source>
</reference>
<dbReference type="Proteomes" id="UP001222800">
    <property type="component" value="Chromosome"/>
</dbReference>
<keyword evidence="5 6" id="KW-0472">Membrane</keyword>
<comment type="subcellular location">
    <subcellularLocation>
        <location evidence="1">Cell membrane</location>
        <topology evidence="1">Multi-pass membrane protein</topology>
    </subcellularLocation>
</comment>
<gene>
    <name evidence="8" type="ORF">P4S50_07720</name>
</gene>
<evidence type="ECO:0000256" key="3">
    <source>
        <dbReference type="ARBA" id="ARBA00022692"/>
    </source>
</evidence>
<dbReference type="InterPro" id="IPR052984">
    <property type="entry name" value="UPF0421"/>
</dbReference>
<evidence type="ECO:0000313" key="9">
    <source>
        <dbReference type="Proteomes" id="UP001222800"/>
    </source>
</evidence>
<evidence type="ECO:0000256" key="4">
    <source>
        <dbReference type="ARBA" id="ARBA00022989"/>
    </source>
</evidence>
<proteinExistence type="predicted"/>
<dbReference type="InterPro" id="IPR010343">
    <property type="entry name" value="ArAE_1"/>
</dbReference>
<keyword evidence="4 6" id="KW-1133">Transmembrane helix</keyword>
<keyword evidence="9" id="KW-1185">Reference proteome</keyword>
<dbReference type="PANTHER" id="PTHR40064">
    <property type="entry name" value="MEMBRANE PROTEIN-RELATED"/>
    <property type="match status" value="1"/>
</dbReference>
<accession>A0ABY8EJ27</accession>
<evidence type="ECO:0000256" key="6">
    <source>
        <dbReference type="SAM" id="Phobius"/>
    </source>
</evidence>
<organism evidence="8 9">
    <name type="scientific">Tepidibacter hydrothermalis</name>
    <dbReference type="NCBI Taxonomy" id="3036126"/>
    <lineage>
        <taxon>Bacteria</taxon>
        <taxon>Bacillati</taxon>
        <taxon>Bacillota</taxon>
        <taxon>Clostridia</taxon>
        <taxon>Peptostreptococcales</taxon>
        <taxon>Peptostreptococcaceae</taxon>
        <taxon>Tepidibacter</taxon>
    </lineage>
</organism>
<name>A0ABY8EJ27_9FIRM</name>
<feature type="transmembrane region" description="Helical" evidence="6">
    <location>
        <begin position="82"/>
        <end position="107"/>
    </location>
</feature>
<dbReference type="InterPro" id="IPR038323">
    <property type="entry name" value="ArAE_1_C_sf"/>
</dbReference>
<dbReference type="PANTHER" id="PTHR40064:SF1">
    <property type="entry name" value="MEMBRANE PROTEIN"/>
    <property type="match status" value="1"/>
</dbReference>
<protein>
    <submittedName>
        <fullName evidence="8">Aromatic acid exporter family protein</fullName>
    </submittedName>
</protein>
<dbReference type="EMBL" id="CP120733">
    <property type="protein sequence ID" value="WFD11954.1"/>
    <property type="molecule type" value="Genomic_DNA"/>
</dbReference>
<evidence type="ECO:0000259" key="7">
    <source>
        <dbReference type="Pfam" id="PF11728"/>
    </source>
</evidence>
<feature type="domain" description="Putative aromatic acid exporter C-terminal" evidence="7">
    <location>
        <begin position="146"/>
        <end position="311"/>
    </location>
</feature>
<dbReference type="InterPro" id="IPR021062">
    <property type="entry name" value="ArAE_1_C"/>
</dbReference>
<dbReference type="Gene3D" id="1.20.120.940">
    <property type="entry name" value="Putative aromatic acid exporter, C-terminal domain"/>
    <property type="match status" value="1"/>
</dbReference>
<evidence type="ECO:0000313" key="8">
    <source>
        <dbReference type="EMBL" id="WFD11954.1"/>
    </source>
</evidence>
<evidence type="ECO:0000256" key="5">
    <source>
        <dbReference type="ARBA" id="ARBA00023136"/>
    </source>
</evidence>
<dbReference type="Pfam" id="PF06081">
    <property type="entry name" value="ArAE_1"/>
    <property type="match status" value="1"/>
</dbReference>
<keyword evidence="2" id="KW-1003">Cell membrane</keyword>
<feature type="transmembrane region" description="Helical" evidence="6">
    <location>
        <begin position="127"/>
        <end position="145"/>
    </location>
</feature>
<evidence type="ECO:0000256" key="2">
    <source>
        <dbReference type="ARBA" id="ARBA00022475"/>
    </source>
</evidence>
<feature type="transmembrane region" description="Helical" evidence="6">
    <location>
        <begin position="53"/>
        <end position="75"/>
    </location>
</feature>
<keyword evidence="3 6" id="KW-0812">Transmembrane</keyword>
<sequence length="319" mass="37275">MKFIGHRTLKTAIGAAISIIISKNIGFEYAVSAGIITILSIQSTKRKSVKIAIQRVCACILALLIAFIVFSLVGYSEISFGIFLILFIPTAVKFNVGEGIVVSSVLVSHLLVEQSVEMFWLKNEMNLMITGAIVALILNLYMPSIENKIRKDKMYIEEQMKEILHKMSIALKDHTVTFEYDDLFDELEKRLQKALKLSYVNFNNYVFQNESYYVHYMEMRVKQYETIKRMKEHFQRFFMTYDQAIMISDFTQQVANLLYEENTAQGMINELNKLRSIFKEMPLPIDREEFENRAMLFQFLNDMESFLIIKKEFRENIDK</sequence>
<evidence type="ECO:0000256" key="1">
    <source>
        <dbReference type="ARBA" id="ARBA00004651"/>
    </source>
</evidence>
<dbReference type="Pfam" id="PF11728">
    <property type="entry name" value="ArAE_1_C"/>
    <property type="match status" value="1"/>
</dbReference>
<feature type="transmembrane region" description="Helical" evidence="6">
    <location>
        <begin position="12"/>
        <end position="41"/>
    </location>
</feature>